<dbReference type="EMBL" id="SMFR01000004">
    <property type="protein sequence ID" value="TCJ94321.1"/>
    <property type="molecule type" value="Genomic_DNA"/>
</dbReference>
<evidence type="ECO:0000313" key="3">
    <source>
        <dbReference type="Proteomes" id="UP000294856"/>
    </source>
</evidence>
<proteinExistence type="predicted"/>
<gene>
    <name evidence="2" type="ORF">DFR71_4920</name>
</gene>
<evidence type="ECO:0000259" key="1">
    <source>
        <dbReference type="Pfam" id="PF25191"/>
    </source>
</evidence>
<dbReference type="Pfam" id="PF25191">
    <property type="entry name" value="DUF7832"/>
    <property type="match status" value="1"/>
</dbReference>
<protein>
    <recommendedName>
        <fullName evidence="1">DUF7832 domain-containing protein</fullName>
    </recommendedName>
</protein>
<organism evidence="2 3">
    <name type="scientific">Nocardia alba</name>
    <dbReference type="NCBI Taxonomy" id="225051"/>
    <lineage>
        <taxon>Bacteria</taxon>
        <taxon>Bacillati</taxon>
        <taxon>Actinomycetota</taxon>
        <taxon>Actinomycetes</taxon>
        <taxon>Mycobacteriales</taxon>
        <taxon>Nocardiaceae</taxon>
        <taxon>Nocardia</taxon>
    </lineage>
</organism>
<feature type="domain" description="DUF7832" evidence="1">
    <location>
        <begin position="3"/>
        <end position="118"/>
    </location>
</feature>
<dbReference type="OrthoDB" id="4827574at2"/>
<dbReference type="AlphaFoldDB" id="A0A4R1FSY9"/>
<dbReference type="Proteomes" id="UP000294856">
    <property type="component" value="Unassembled WGS sequence"/>
</dbReference>
<comment type="caution">
    <text evidence="2">The sequence shown here is derived from an EMBL/GenBank/DDBJ whole genome shotgun (WGS) entry which is preliminary data.</text>
</comment>
<dbReference type="STRING" id="1210063.GCA_001612665_01808"/>
<evidence type="ECO:0000313" key="2">
    <source>
        <dbReference type="EMBL" id="TCJ94321.1"/>
    </source>
</evidence>
<name>A0A4R1FSY9_9NOCA</name>
<dbReference type="RefSeq" id="WP_067448260.1">
    <property type="nucleotide sequence ID" value="NZ_SMFR01000004.1"/>
</dbReference>
<accession>A0A4R1FSY9</accession>
<sequence>MTYDDRGWHSDSTSELGLDTDAGATHIGIFYAWAVANDLHSPTVPVWGEPEQQPRPELVALFNRTTTPGRYLLDHCCGELNLGDLNPRGRAFADAAYRAYLGAYEYVPEIARHETIYHAPDTWETYEAVAPLLDEAWTEWTRHHEH</sequence>
<dbReference type="InterPro" id="IPR057154">
    <property type="entry name" value="DUF7832"/>
</dbReference>
<keyword evidence="3" id="KW-1185">Reference proteome</keyword>
<reference evidence="2 3" key="1">
    <citation type="submission" date="2019-03" db="EMBL/GenBank/DDBJ databases">
        <title>Genomic Encyclopedia of Type Strains, Phase IV (KMG-IV): sequencing the most valuable type-strain genomes for metagenomic binning, comparative biology and taxonomic classification.</title>
        <authorList>
            <person name="Goeker M."/>
        </authorList>
    </citation>
    <scope>NUCLEOTIDE SEQUENCE [LARGE SCALE GENOMIC DNA]</scope>
    <source>
        <strain evidence="2 3">DSM 44684</strain>
    </source>
</reference>